<name>A0ABW4GD38_9ACTN</name>
<dbReference type="RefSeq" id="WP_219526864.1">
    <property type="nucleotide sequence ID" value="NZ_JAHKRM010000001.1"/>
</dbReference>
<proteinExistence type="predicted"/>
<evidence type="ECO:0000313" key="3">
    <source>
        <dbReference type="Proteomes" id="UP001597097"/>
    </source>
</evidence>
<dbReference type="Proteomes" id="UP001597097">
    <property type="component" value="Unassembled WGS sequence"/>
</dbReference>
<accession>A0ABW4GD38</accession>
<reference evidence="3" key="1">
    <citation type="journal article" date="2019" name="Int. J. Syst. Evol. Microbiol.">
        <title>The Global Catalogue of Microorganisms (GCM) 10K type strain sequencing project: providing services to taxonomists for standard genome sequencing and annotation.</title>
        <authorList>
            <consortium name="The Broad Institute Genomics Platform"/>
            <consortium name="The Broad Institute Genome Sequencing Center for Infectious Disease"/>
            <person name="Wu L."/>
            <person name="Ma J."/>
        </authorList>
    </citation>
    <scope>NUCLEOTIDE SEQUENCE [LARGE SCALE GENOMIC DNA]</scope>
    <source>
        <strain evidence="3">CGMCC 1.15399</strain>
    </source>
</reference>
<keyword evidence="3" id="KW-1185">Reference proteome</keyword>
<dbReference type="EMBL" id="JBHUCM010000019">
    <property type="protein sequence ID" value="MFD1540420.1"/>
    <property type="molecule type" value="Genomic_DNA"/>
</dbReference>
<evidence type="ECO:0000313" key="2">
    <source>
        <dbReference type="EMBL" id="MFD1540420.1"/>
    </source>
</evidence>
<dbReference type="InterPro" id="IPR007278">
    <property type="entry name" value="DUF397"/>
</dbReference>
<comment type="caution">
    <text evidence="2">The sequence shown here is derived from an EMBL/GenBank/DDBJ whole genome shotgun (WGS) entry which is preliminary data.</text>
</comment>
<gene>
    <name evidence="2" type="ORF">ACFSJ0_25420</name>
</gene>
<organism evidence="2 3">
    <name type="scientific">Nonomuraea guangzhouensis</name>
    <dbReference type="NCBI Taxonomy" id="1291555"/>
    <lineage>
        <taxon>Bacteria</taxon>
        <taxon>Bacillati</taxon>
        <taxon>Actinomycetota</taxon>
        <taxon>Actinomycetes</taxon>
        <taxon>Streptosporangiales</taxon>
        <taxon>Streptosporangiaceae</taxon>
        <taxon>Nonomuraea</taxon>
    </lineage>
</organism>
<protein>
    <submittedName>
        <fullName evidence="2">DUF397 domain-containing protein</fullName>
    </submittedName>
</protein>
<sequence>MTSHPQLEPKWRVSSRCNNGSCVAVAVLPNGRIAVRDTKVAGGDILQFSPEEWASFIGSIKG</sequence>
<feature type="domain" description="DUF397" evidence="1">
    <location>
        <begin position="10"/>
        <end position="61"/>
    </location>
</feature>
<dbReference type="Pfam" id="PF04149">
    <property type="entry name" value="DUF397"/>
    <property type="match status" value="1"/>
</dbReference>
<evidence type="ECO:0000259" key="1">
    <source>
        <dbReference type="Pfam" id="PF04149"/>
    </source>
</evidence>